<keyword evidence="3" id="KW-1185">Reference proteome</keyword>
<evidence type="ECO:0000256" key="1">
    <source>
        <dbReference type="SAM" id="Phobius"/>
    </source>
</evidence>
<proteinExistence type="predicted"/>
<keyword evidence="1" id="KW-1133">Transmembrane helix</keyword>
<feature type="transmembrane region" description="Helical" evidence="1">
    <location>
        <begin position="86"/>
        <end position="107"/>
    </location>
</feature>
<gene>
    <name evidence="2" type="ORF">SYN_03012</name>
</gene>
<dbReference type="OrthoDB" id="5531720at2"/>
<dbReference type="AlphaFoldDB" id="Q2LW18"/>
<dbReference type="HOGENOM" id="CLU_2304623_0_0_7"/>
<keyword evidence="1" id="KW-0812">Transmembrane</keyword>
<accession>Q2LW18</accession>
<name>Q2LW18_SYNAS</name>
<evidence type="ECO:0000313" key="2">
    <source>
        <dbReference type="EMBL" id="ABC78280.1"/>
    </source>
</evidence>
<dbReference type="KEGG" id="sat:SYN_03012"/>
<dbReference type="Proteomes" id="UP000001933">
    <property type="component" value="Chromosome"/>
</dbReference>
<dbReference type="InParanoid" id="Q2LW18"/>
<dbReference type="RefSeq" id="WP_011418299.1">
    <property type="nucleotide sequence ID" value="NC_007759.1"/>
</dbReference>
<protein>
    <submittedName>
        <fullName evidence="2">Hypothetical membrane protein</fullName>
    </submittedName>
</protein>
<dbReference type="EMBL" id="CP000252">
    <property type="protein sequence ID" value="ABC78280.1"/>
    <property type="molecule type" value="Genomic_DNA"/>
</dbReference>
<evidence type="ECO:0000313" key="3">
    <source>
        <dbReference type="Proteomes" id="UP000001933"/>
    </source>
</evidence>
<reference evidence="2 3" key="1">
    <citation type="journal article" date="2007" name="Proc. Natl. Acad. Sci. U.S.A.">
        <title>The genome of Syntrophus aciditrophicus: life at the thermodynamic limit of microbial growth.</title>
        <authorList>
            <person name="McInerney M.J."/>
            <person name="Rohlin L."/>
            <person name="Mouttaki H."/>
            <person name="Kim U."/>
            <person name="Krupp R.S."/>
            <person name="Rios-Hernandez L."/>
            <person name="Sieber J."/>
            <person name="Struchtemeyer C.G."/>
            <person name="Bhattacharyya A."/>
            <person name="Campbell J.W."/>
            <person name="Gunsalus R.P."/>
        </authorList>
    </citation>
    <scope>NUCLEOTIDE SEQUENCE [LARGE SCALE GENOMIC DNA]</scope>
    <source>
        <strain evidence="2 3">SB</strain>
    </source>
</reference>
<keyword evidence="1" id="KW-0472">Membrane</keyword>
<sequence>MISKRIWCSCCGHEGPREITGAEPAESRGDAFTSEGHDPYSAKLYFRCPRCKVVITVDPNDALGSYTMNGYPSPTEAAKPTGTQNFMTMLGGLYAGLAVLILITQIFC</sequence>
<organism evidence="2 3">
    <name type="scientific">Syntrophus aciditrophicus (strain SB)</name>
    <dbReference type="NCBI Taxonomy" id="56780"/>
    <lineage>
        <taxon>Bacteria</taxon>
        <taxon>Pseudomonadati</taxon>
        <taxon>Thermodesulfobacteriota</taxon>
        <taxon>Syntrophia</taxon>
        <taxon>Syntrophales</taxon>
        <taxon>Syntrophaceae</taxon>
        <taxon>Syntrophus</taxon>
    </lineage>
</organism>